<sequence>MARNYLILQYHNKPKALGTINALYAMTDEIFKTVLDIADVLNIDKAKGYALDLIGLHVGMSRILNHAVAKQFFGFLADEIALGFNIGKFYRYDDSLYDTVRLDDDDYRFFLKAKIMKNFQDGTLANSIHSIQYLLSQASNVIDNQNMTMNIVVDRNLLNTIKLYAIKYLDILVRPVGVKYQFIVITNQQPFGFYHDKQSFGFDNGTFIRLEAIGH</sequence>
<evidence type="ECO:0000313" key="2">
    <source>
        <dbReference type="Proteomes" id="UP000651208"/>
    </source>
</evidence>
<comment type="caution">
    <text evidence="1">The sequence shown here is derived from an EMBL/GenBank/DDBJ whole genome shotgun (WGS) entry which is preliminary data.</text>
</comment>
<protein>
    <submittedName>
        <fullName evidence="1">DUF2612 domain-containing protein</fullName>
    </submittedName>
</protein>
<organism evidence="1 2">
    <name type="scientific">Frischella japonica</name>
    <dbReference type="NCBI Taxonomy" id="2741544"/>
    <lineage>
        <taxon>Bacteria</taxon>
        <taxon>Pseudomonadati</taxon>
        <taxon>Pseudomonadota</taxon>
        <taxon>Gammaproteobacteria</taxon>
        <taxon>Orbales</taxon>
        <taxon>Orbaceae</taxon>
        <taxon>Frischella</taxon>
    </lineage>
</organism>
<proteinExistence type="predicted"/>
<dbReference type="Proteomes" id="UP000651208">
    <property type="component" value="Unassembled WGS sequence"/>
</dbReference>
<evidence type="ECO:0000313" key="1">
    <source>
        <dbReference type="EMBL" id="MBC9131308.1"/>
    </source>
</evidence>
<name>A0ABR7QYL6_9GAMM</name>
<reference evidence="1 2" key="1">
    <citation type="submission" date="2020-06" db="EMBL/GenBank/DDBJ databases">
        <title>Frischella cerana isolated from Apis cerana gut homogenate.</title>
        <authorList>
            <person name="Wolter L.A."/>
            <person name="Suenami S."/>
            <person name="Miyazaki R."/>
        </authorList>
    </citation>
    <scope>NUCLEOTIDE SEQUENCE [LARGE SCALE GENOMIC DNA]</scope>
    <source>
        <strain evidence="1 2">Ac13</strain>
    </source>
</reference>
<dbReference type="RefSeq" id="WP_187755738.1">
    <property type="nucleotide sequence ID" value="NZ_JABURY010000016.1"/>
</dbReference>
<keyword evidence="2" id="KW-1185">Reference proteome</keyword>
<dbReference type="EMBL" id="JABURY010000016">
    <property type="protein sequence ID" value="MBC9131308.1"/>
    <property type="molecule type" value="Genomic_DNA"/>
</dbReference>
<dbReference type="InterPro" id="IPR021283">
    <property type="entry name" value="Phage_Wedge1"/>
</dbReference>
<dbReference type="Pfam" id="PF11041">
    <property type="entry name" value="Phage_Wedge1"/>
    <property type="match status" value="1"/>
</dbReference>
<gene>
    <name evidence="1" type="ORF">FcAc13_08295</name>
</gene>
<accession>A0ABR7QYL6</accession>